<proteinExistence type="inferred from homology"/>
<evidence type="ECO:0000313" key="6">
    <source>
        <dbReference type="Proteomes" id="UP001501844"/>
    </source>
</evidence>
<sequence length="869" mass="97375">MVNTLIGDVGHISVIVAFVAALVSSFAYFFASRLNSLEADQESWRKLARGAFFVHALAVVGIIFALFNIIYEHRYEYHYAWSHSSNHLPVHYMISCFWEGQEGSFLLWIFWHAVLGLILIKYSKKWESPVMAVFSFVQIFLTSMILGVVLGDFKLGSSPFILMRDFMTDAPVFQMDPNFVPKDGTGLNPLLQNYWMVIHPPVLFLGFAATLVPFAFAIAGLWKKDYSSWTKPALPWALFAAGILGLGIMMGAYWAYETLNFGGYWNWDPVENAVYIPWLVLIGAIHTLIAYRKSRTALRATFILFITSFLLILYATFLTRSGILGNASVHSFTDLGLSGQLFTYLAAFLVLSIALLVYRWKFIPATEKEIATYNGEFWVFIGAAVLCLGAFQVLVTTSIPVYNSFMGFIGVKTNVALPADQIAHYTKFQLWMGVGIALLSGTGQLLWWRKQNNGEKISDVFTLPFIFTALFTALILLLGKMGVLGIAEKINNPVYIIVLVAGLYAFFSNLRVLFVLLQSRVAIAGGAVAHIGVALMLLGILFSAGYSNIISKNMSGMVYAREFGDDINRDNVLLWRNDATQMGPYTVTYKGQYLEVDNISEHVNKQMLFRLADEYKAVARGPLKDGDEVIYNTGDTVDLVSPENTYYQVEYKHKESGEVFTLYPRAQVNPEMGLLASPDVKMMPGKDLYTHVSTIPDPNEEKEWGELKEFEVKIGDTIFVNDYVAVLNGIEPAKDTLLLQLKPGDIAVQADMQVMGERRTYHAHPIYAIRNKSQVGQVPEEIEDLGMRLFLLSINPEKGKITIGVNTTQKDYIILKAMEKPFISFLWIGTIIMTIGFIMAIVRHYHDGKTKGGKVVAGKKTTTREKQIA</sequence>
<evidence type="ECO:0000256" key="2">
    <source>
        <dbReference type="ARBA" id="ARBA00022748"/>
    </source>
</evidence>
<dbReference type="Pfam" id="PF01578">
    <property type="entry name" value="Cytochrom_C_asm"/>
    <property type="match status" value="1"/>
</dbReference>
<accession>A0ABP8FWU4</accession>
<feature type="transmembrane region" description="Helical" evidence="3">
    <location>
        <begin position="298"/>
        <end position="317"/>
    </location>
</feature>
<comment type="similarity">
    <text evidence="1">Belongs to the CcmF/CycK/Ccl1/NrfE/CcsA family.</text>
</comment>
<dbReference type="InterPro" id="IPR003567">
    <property type="entry name" value="Cyt_c_biogenesis"/>
</dbReference>
<feature type="transmembrane region" description="Helical" evidence="3">
    <location>
        <begin position="460"/>
        <end position="487"/>
    </location>
</feature>
<reference evidence="6" key="1">
    <citation type="journal article" date="2019" name="Int. J. Syst. Evol. Microbiol.">
        <title>The Global Catalogue of Microorganisms (GCM) 10K type strain sequencing project: providing services to taxonomists for standard genome sequencing and annotation.</title>
        <authorList>
            <consortium name="The Broad Institute Genomics Platform"/>
            <consortium name="The Broad Institute Genome Sequencing Center for Infectious Disease"/>
            <person name="Wu L."/>
            <person name="Ma J."/>
        </authorList>
    </citation>
    <scope>NUCLEOTIDE SEQUENCE [LARGE SCALE GENOMIC DNA]</scope>
    <source>
        <strain evidence="6">JCM 17917</strain>
    </source>
</reference>
<feature type="transmembrane region" description="Helical" evidence="3">
    <location>
        <begin position="822"/>
        <end position="842"/>
    </location>
</feature>
<dbReference type="RefSeq" id="WP_345168330.1">
    <property type="nucleotide sequence ID" value="NZ_BAABGX010000003.1"/>
</dbReference>
<feature type="transmembrane region" description="Helical" evidence="3">
    <location>
        <begin position="234"/>
        <end position="255"/>
    </location>
</feature>
<dbReference type="InterPro" id="IPR002541">
    <property type="entry name" value="Cyt_c_assembly"/>
</dbReference>
<evidence type="ECO:0000313" key="5">
    <source>
        <dbReference type="EMBL" id="GAA4312637.1"/>
    </source>
</evidence>
<keyword evidence="3" id="KW-0472">Membrane</keyword>
<feature type="transmembrane region" description="Helical" evidence="3">
    <location>
        <begin position="275"/>
        <end position="291"/>
    </location>
</feature>
<dbReference type="Proteomes" id="UP001501844">
    <property type="component" value="Unassembled WGS sequence"/>
</dbReference>
<comment type="caution">
    <text evidence="5">The sequence shown here is derived from an EMBL/GenBank/DDBJ whole genome shotgun (WGS) entry which is preliminary data.</text>
</comment>
<feature type="transmembrane region" description="Helical" evidence="3">
    <location>
        <begin position="12"/>
        <end position="31"/>
    </location>
</feature>
<dbReference type="PANTHER" id="PTHR43653">
    <property type="entry name" value="CYTOCHROME C ASSEMBLY PROTEIN-RELATED"/>
    <property type="match status" value="1"/>
</dbReference>
<feature type="transmembrane region" description="Helical" evidence="3">
    <location>
        <begin position="428"/>
        <end position="448"/>
    </location>
</feature>
<feature type="transmembrane region" description="Helical" evidence="3">
    <location>
        <begin position="337"/>
        <end position="358"/>
    </location>
</feature>
<dbReference type="PRINTS" id="PR01410">
    <property type="entry name" value="CCBIOGENESIS"/>
</dbReference>
<feature type="domain" description="Cytochrome c assembly protein" evidence="4">
    <location>
        <begin position="102"/>
        <end position="321"/>
    </location>
</feature>
<dbReference type="EMBL" id="BAABGX010000003">
    <property type="protein sequence ID" value="GAA4312637.1"/>
    <property type="molecule type" value="Genomic_DNA"/>
</dbReference>
<keyword evidence="3" id="KW-0812">Transmembrane</keyword>
<feature type="transmembrane region" description="Helical" evidence="3">
    <location>
        <begin position="130"/>
        <end position="150"/>
    </location>
</feature>
<keyword evidence="3" id="KW-1133">Transmembrane helix</keyword>
<protein>
    <submittedName>
        <fullName evidence="5">Cytochrome c biogenesis protein CcsA</fullName>
    </submittedName>
</protein>
<feature type="transmembrane region" description="Helical" evidence="3">
    <location>
        <begin position="521"/>
        <end position="546"/>
    </location>
</feature>
<feature type="transmembrane region" description="Helical" evidence="3">
    <location>
        <begin position="202"/>
        <end position="222"/>
    </location>
</feature>
<evidence type="ECO:0000256" key="3">
    <source>
        <dbReference type="SAM" id="Phobius"/>
    </source>
</evidence>
<feature type="transmembrane region" description="Helical" evidence="3">
    <location>
        <begin position="105"/>
        <end position="123"/>
    </location>
</feature>
<evidence type="ECO:0000256" key="1">
    <source>
        <dbReference type="ARBA" id="ARBA00009186"/>
    </source>
</evidence>
<keyword evidence="2" id="KW-0201">Cytochrome c-type biogenesis</keyword>
<feature type="transmembrane region" description="Helical" evidence="3">
    <location>
        <begin position="52"/>
        <end position="71"/>
    </location>
</feature>
<dbReference type="PANTHER" id="PTHR43653:SF1">
    <property type="entry name" value="CYTOCHROME C-TYPE BIOGENESIS PROTEIN CCMF"/>
    <property type="match status" value="1"/>
</dbReference>
<keyword evidence="6" id="KW-1185">Reference proteome</keyword>
<name>A0ABP8FWU4_9BACT</name>
<gene>
    <name evidence="5" type="primary">ccsA_2</name>
    <name evidence="5" type="ORF">GCM10023183_31790</name>
</gene>
<feature type="transmembrane region" description="Helical" evidence="3">
    <location>
        <begin position="493"/>
        <end position="514"/>
    </location>
</feature>
<organism evidence="5 6">
    <name type="scientific">Nibribacter koreensis</name>
    <dbReference type="NCBI Taxonomy" id="1084519"/>
    <lineage>
        <taxon>Bacteria</taxon>
        <taxon>Pseudomonadati</taxon>
        <taxon>Bacteroidota</taxon>
        <taxon>Cytophagia</taxon>
        <taxon>Cytophagales</taxon>
        <taxon>Hymenobacteraceae</taxon>
        <taxon>Nibribacter</taxon>
    </lineage>
</organism>
<evidence type="ECO:0000259" key="4">
    <source>
        <dbReference type="Pfam" id="PF01578"/>
    </source>
</evidence>
<feature type="transmembrane region" description="Helical" evidence="3">
    <location>
        <begin position="378"/>
        <end position="402"/>
    </location>
</feature>